<evidence type="ECO:0000313" key="2">
    <source>
        <dbReference type="Proteomes" id="UP000184509"/>
    </source>
</evidence>
<dbReference type="SUPFAM" id="SSF51182">
    <property type="entry name" value="RmlC-like cupins"/>
    <property type="match status" value="1"/>
</dbReference>
<dbReference type="OrthoDB" id="9800680at2"/>
<keyword evidence="2" id="KW-1185">Reference proteome</keyword>
<gene>
    <name evidence="1" type="ORF">SAMN05444405_10331</name>
</gene>
<protein>
    <submittedName>
        <fullName evidence="1">dTDP-4-dehydrorhamnose 3,5-epimerase</fullName>
    </submittedName>
</protein>
<organism evidence="1 2">
    <name type="scientific">Bacteroides luti</name>
    <dbReference type="NCBI Taxonomy" id="1297750"/>
    <lineage>
        <taxon>Bacteria</taxon>
        <taxon>Pseudomonadati</taxon>
        <taxon>Bacteroidota</taxon>
        <taxon>Bacteroidia</taxon>
        <taxon>Bacteroidales</taxon>
        <taxon>Bacteroidaceae</taxon>
        <taxon>Bacteroides</taxon>
    </lineage>
</organism>
<dbReference type="EMBL" id="FQTV01000003">
    <property type="protein sequence ID" value="SHE78067.1"/>
    <property type="molecule type" value="Genomic_DNA"/>
</dbReference>
<evidence type="ECO:0000313" key="1">
    <source>
        <dbReference type="EMBL" id="SHE78067.1"/>
    </source>
</evidence>
<accession>A0A1M4WA26</accession>
<dbReference type="InterPro" id="IPR011051">
    <property type="entry name" value="RmlC_Cupin_sf"/>
</dbReference>
<dbReference type="RefSeq" id="WP_073399265.1">
    <property type="nucleotide sequence ID" value="NZ_FQTV01000003.1"/>
</dbReference>
<dbReference type="Proteomes" id="UP000184509">
    <property type="component" value="Unassembled WGS sequence"/>
</dbReference>
<dbReference type="STRING" id="1297750.SAMN05444405_10331"/>
<dbReference type="AlphaFoldDB" id="A0A1M4WA26"/>
<dbReference type="InterPro" id="IPR014710">
    <property type="entry name" value="RmlC-like_jellyroll"/>
</dbReference>
<reference evidence="1 2" key="1">
    <citation type="submission" date="2016-11" db="EMBL/GenBank/DDBJ databases">
        <authorList>
            <person name="Jaros S."/>
            <person name="Januszkiewicz K."/>
            <person name="Wedrychowicz H."/>
        </authorList>
    </citation>
    <scope>NUCLEOTIDE SEQUENCE [LARGE SCALE GENOMIC DNA]</scope>
    <source>
        <strain evidence="1 2">DSM 26991</strain>
    </source>
</reference>
<proteinExistence type="predicted"/>
<dbReference type="Gene3D" id="2.60.120.10">
    <property type="entry name" value="Jelly Rolls"/>
    <property type="match status" value="1"/>
</dbReference>
<name>A0A1M4WA26_9BACE</name>
<sequence length="144" mass="16378">MEGVNKYPLRHIMVPKGDIYHALKATDDGFRGFGEAYFTRIRHGEVKGWKRHNKITLNLVVALGCVKFVVYDDREDSPSKGEFCELILSPDDDYCRFTLAPGLWMAFTSISEGESIVLDIINMPHDLSETDSKTLDEIPYKFDG</sequence>